<reference evidence="1" key="1">
    <citation type="submission" date="2022-06" db="EMBL/GenBank/DDBJ databases">
        <title>Phylogenomic reconstructions and comparative analyses of Kickxellomycotina fungi.</title>
        <authorList>
            <person name="Reynolds N.K."/>
            <person name="Stajich J.E."/>
            <person name="Barry K."/>
            <person name="Grigoriev I.V."/>
            <person name="Crous P."/>
            <person name="Smith M.E."/>
        </authorList>
    </citation>
    <scope>NUCLEOTIDE SEQUENCE</scope>
    <source>
        <strain evidence="1">RSA 2271</strain>
    </source>
</reference>
<proteinExistence type="predicted"/>
<accession>A0ACC1HBI3</accession>
<keyword evidence="2" id="KW-1185">Reference proteome</keyword>
<feature type="non-terminal residue" evidence="1">
    <location>
        <position position="1"/>
    </location>
</feature>
<name>A0ACC1HBI3_9FUNG</name>
<comment type="caution">
    <text evidence="1">The sequence shown here is derived from an EMBL/GenBank/DDBJ whole genome shotgun (WGS) entry which is preliminary data.</text>
</comment>
<protein>
    <submittedName>
        <fullName evidence="1">Structural maintenance of chromosomes protein 3</fullName>
    </submittedName>
</protein>
<sequence>GHASQFSSKSDRDRWLRDEIEKLEETLAKQQEQLTSLESTRSEVDGQIKSLRHGISESREAEDKDKAEVDELTAKEVTLVNQRDEKTTRRKELWREEAELESRIRELKDGVAHCERTLFGTMDADTSSGLQALRKLVEEYQIDGVFGAVYELFEVDEVYNAVVETIAGGSMFHVIVDTDDTATKVVELLSRQRAGRLTFMPLNRLHPLAVTYPSSSEAVPIIEKLTFNPDLDKAFRHIFGRAIVCPDIETASRFSRSHQLIGVTLDGDRVDRRGAITGGYIDANNSRIEAARSLQELATKLTSKEDKLAKVRWKLTKLDQEITGILGEIQLTTVALHQKAASRSASKANLASVAKEEANLRARLISINKSRESLSEEVRATESQLKAYRQELGSLFEPTLTDAERGRLLALTRQVDELQEELINLSSACTELETEKNMLEDELESNLRVRLDKLESHLEAILGSESEGRVTLQRRELASYDDSISHLRASIKDLDMEMEGVQRQIDQAEKRLESAQNQQQSDSAELDKDA</sequence>
<dbReference type="EMBL" id="JAMZIH010007058">
    <property type="protein sequence ID" value="KAJ1673350.1"/>
    <property type="molecule type" value="Genomic_DNA"/>
</dbReference>
<gene>
    <name evidence="1" type="primary">SMC3_3</name>
    <name evidence="1" type="ORF">EV182_005407</name>
</gene>
<organism evidence="1 2">
    <name type="scientific">Spiromyces aspiralis</name>
    <dbReference type="NCBI Taxonomy" id="68401"/>
    <lineage>
        <taxon>Eukaryota</taxon>
        <taxon>Fungi</taxon>
        <taxon>Fungi incertae sedis</taxon>
        <taxon>Zoopagomycota</taxon>
        <taxon>Kickxellomycotina</taxon>
        <taxon>Kickxellomycetes</taxon>
        <taxon>Kickxellales</taxon>
        <taxon>Kickxellaceae</taxon>
        <taxon>Spiromyces</taxon>
    </lineage>
</organism>
<feature type="non-terminal residue" evidence="1">
    <location>
        <position position="530"/>
    </location>
</feature>
<dbReference type="Proteomes" id="UP001145114">
    <property type="component" value="Unassembled WGS sequence"/>
</dbReference>
<evidence type="ECO:0000313" key="1">
    <source>
        <dbReference type="EMBL" id="KAJ1673350.1"/>
    </source>
</evidence>
<evidence type="ECO:0000313" key="2">
    <source>
        <dbReference type="Proteomes" id="UP001145114"/>
    </source>
</evidence>